<evidence type="ECO:0000313" key="1">
    <source>
        <dbReference type="EMBL" id="MBP1039620.1"/>
    </source>
</evidence>
<name>A0A940P227_9ENTE</name>
<dbReference type="RefSeq" id="WP_209524516.1">
    <property type="nucleotide sequence ID" value="NZ_JAEEGA010000001.1"/>
</dbReference>
<gene>
    <name evidence="1" type="ORF">I6N95_01235</name>
</gene>
<dbReference type="SUPFAM" id="SSF52540">
    <property type="entry name" value="P-loop containing nucleoside triphosphate hydrolases"/>
    <property type="match status" value="1"/>
</dbReference>
<dbReference type="Pfam" id="PF13671">
    <property type="entry name" value="AAA_33"/>
    <property type="match status" value="1"/>
</dbReference>
<dbReference type="AlphaFoldDB" id="A0A940P227"/>
<accession>A0A940P227</accession>
<dbReference type="Gene3D" id="3.40.50.300">
    <property type="entry name" value="P-loop containing nucleotide triphosphate hydrolases"/>
    <property type="match status" value="1"/>
</dbReference>
<proteinExistence type="predicted"/>
<dbReference type="Proteomes" id="UP000674938">
    <property type="component" value="Unassembled WGS sequence"/>
</dbReference>
<dbReference type="InterPro" id="IPR027417">
    <property type="entry name" value="P-loop_NTPase"/>
</dbReference>
<dbReference type="EMBL" id="JAEEGA010000001">
    <property type="protein sequence ID" value="MBP1039620.1"/>
    <property type="molecule type" value="Genomic_DNA"/>
</dbReference>
<organism evidence="1 2">
    <name type="scientific">Vagococcus allomyrinae</name>
    <dbReference type="NCBI Taxonomy" id="2794353"/>
    <lineage>
        <taxon>Bacteria</taxon>
        <taxon>Bacillati</taxon>
        <taxon>Bacillota</taxon>
        <taxon>Bacilli</taxon>
        <taxon>Lactobacillales</taxon>
        <taxon>Enterococcaceae</taxon>
        <taxon>Vagococcus</taxon>
    </lineage>
</organism>
<protein>
    <submittedName>
        <fullName evidence="1">AAA family ATPase</fullName>
    </submittedName>
</protein>
<reference evidence="1" key="1">
    <citation type="submission" date="2020-12" db="EMBL/GenBank/DDBJ databases">
        <title>Vagococcus allomyrinae sp. nov. and Enterococcus lavae sp. nov., isolated from the larvae of Allomyrina dichotoma.</title>
        <authorList>
            <person name="Lee S.D."/>
        </authorList>
    </citation>
    <scope>NUCLEOTIDE SEQUENCE</scope>
    <source>
        <strain evidence="1">BWB3-3</strain>
    </source>
</reference>
<comment type="caution">
    <text evidence="1">The sequence shown here is derived from an EMBL/GenBank/DDBJ whole genome shotgun (WGS) entry which is preliminary data.</text>
</comment>
<evidence type="ECO:0000313" key="2">
    <source>
        <dbReference type="Proteomes" id="UP000674938"/>
    </source>
</evidence>
<sequence length="169" mass="19322">MIIWLNGAFGSGKSTIGTLLQQKLTPSFIYDPEIIGGFLTANLPESMQLSDFQDYPEWRQWNLHLLKKIASQFQGVVIVPMTLYQKAYFDEIMTGLAISGLEVHHFQLEVDKTLIGERLKRREDGTFNWGMSKVDEILAFFETLPLEQKIVNQDRSLAEVVDEIIARLS</sequence>
<keyword evidence="2" id="KW-1185">Reference proteome</keyword>